<reference evidence="1 2" key="1">
    <citation type="journal article" date="2013" name="Nature">
        <title>Insights into bilaterian evolution from three spiralian genomes.</title>
        <authorList>
            <person name="Simakov O."/>
            <person name="Marletaz F."/>
            <person name="Cho S.J."/>
            <person name="Edsinger-Gonzales E."/>
            <person name="Havlak P."/>
            <person name="Hellsten U."/>
            <person name="Kuo D.H."/>
            <person name="Larsson T."/>
            <person name="Lv J."/>
            <person name="Arendt D."/>
            <person name="Savage R."/>
            <person name="Osoegawa K."/>
            <person name="de Jong P."/>
            <person name="Grimwood J."/>
            <person name="Chapman J.A."/>
            <person name="Shapiro H."/>
            <person name="Aerts A."/>
            <person name="Otillar R.P."/>
            <person name="Terry A.Y."/>
            <person name="Boore J.L."/>
            <person name="Grigoriev I.V."/>
            <person name="Lindberg D.R."/>
            <person name="Seaver E.C."/>
            <person name="Weisblat D.A."/>
            <person name="Putnam N.H."/>
            <person name="Rokhsar D.S."/>
        </authorList>
    </citation>
    <scope>NUCLEOTIDE SEQUENCE [LARGE SCALE GENOMIC DNA]</scope>
</reference>
<sequence length="107" mass="12199">YILACPIGCADSNVLNILACPIGCADRQCFSTGCIKCQPGYCRAYHHHHHHHHNHHNHVETAIVVIMYYISACKDSNCKRCSSANNCQECKYRYELENGECRRKLFG</sequence>
<dbReference type="GeneID" id="20243990"/>
<gene>
    <name evidence="1" type="ORF">LOTGIDRAFT_176773</name>
</gene>
<keyword evidence="2" id="KW-1185">Reference proteome</keyword>
<dbReference type="KEGG" id="lgi:LOTGIDRAFT_176773"/>
<dbReference type="Proteomes" id="UP000030746">
    <property type="component" value="Unassembled WGS sequence"/>
</dbReference>
<dbReference type="EMBL" id="KB202174">
    <property type="protein sequence ID" value="ESO91917.1"/>
    <property type="molecule type" value="Genomic_DNA"/>
</dbReference>
<feature type="non-terminal residue" evidence="1">
    <location>
        <position position="1"/>
    </location>
</feature>
<dbReference type="AlphaFoldDB" id="V4A5F9"/>
<organism evidence="1 2">
    <name type="scientific">Lottia gigantea</name>
    <name type="common">Giant owl limpet</name>
    <dbReference type="NCBI Taxonomy" id="225164"/>
    <lineage>
        <taxon>Eukaryota</taxon>
        <taxon>Metazoa</taxon>
        <taxon>Spiralia</taxon>
        <taxon>Lophotrochozoa</taxon>
        <taxon>Mollusca</taxon>
        <taxon>Gastropoda</taxon>
        <taxon>Patellogastropoda</taxon>
        <taxon>Lottioidea</taxon>
        <taxon>Lottiidae</taxon>
        <taxon>Lottia</taxon>
    </lineage>
</organism>
<proteinExistence type="predicted"/>
<dbReference type="RefSeq" id="XP_009057395.1">
    <property type="nucleotide sequence ID" value="XM_009059147.1"/>
</dbReference>
<evidence type="ECO:0000313" key="2">
    <source>
        <dbReference type="Proteomes" id="UP000030746"/>
    </source>
</evidence>
<protein>
    <submittedName>
        <fullName evidence="1">Uncharacterized protein</fullName>
    </submittedName>
</protein>
<dbReference type="OrthoDB" id="10623276at2759"/>
<dbReference type="CTD" id="20243990"/>
<accession>V4A5F9</accession>
<name>V4A5F9_LOTGI</name>
<evidence type="ECO:0000313" key="1">
    <source>
        <dbReference type="EMBL" id="ESO91917.1"/>
    </source>
</evidence>